<dbReference type="Proteomes" id="UP000800096">
    <property type="component" value="Unassembled WGS sequence"/>
</dbReference>
<gene>
    <name evidence="2" type="ORF">BDU57DRAFT_583547</name>
</gene>
<keyword evidence="1" id="KW-0812">Transmembrane</keyword>
<evidence type="ECO:0000313" key="3">
    <source>
        <dbReference type="Proteomes" id="UP000800096"/>
    </source>
</evidence>
<keyword evidence="1" id="KW-0472">Membrane</keyword>
<sequence length="176" mass="19668">MGIITAGAMIRALSLFHMTLAVVLVRSPQLIANQSIVIVLGQSMQLPTPREFLAPSASIAFLGVLFAFLGLSDLTAISMSEELADEYWGIQTPIRLLFLFALTGYTYVFKEGGMVAPRSSDWMMGKGNVTLNNSIVFTWGFLEMAAWFWVFVTLREERREKAKKIIEKRQAEAARL</sequence>
<dbReference type="PANTHER" id="PTHR28029:SF1">
    <property type="entry name" value="PROTEIN ILM1"/>
    <property type="match status" value="1"/>
</dbReference>
<feature type="transmembrane region" description="Helical" evidence="1">
    <location>
        <begin position="12"/>
        <end position="32"/>
    </location>
</feature>
<reference evidence="2" key="1">
    <citation type="journal article" date="2020" name="Stud. Mycol.">
        <title>101 Dothideomycetes genomes: a test case for predicting lifestyles and emergence of pathogens.</title>
        <authorList>
            <person name="Haridas S."/>
            <person name="Albert R."/>
            <person name="Binder M."/>
            <person name="Bloem J."/>
            <person name="Labutti K."/>
            <person name="Salamov A."/>
            <person name="Andreopoulos B."/>
            <person name="Baker S."/>
            <person name="Barry K."/>
            <person name="Bills G."/>
            <person name="Bluhm B."/>
            <person name="Cannon C."/>
            <person name="Castanera R."/>
            <person name="Culley D."/>
            <person name="Daum C."/>
            <person name="Ezra D."/>
            <person name="Gonzalez J."/>
            <person name="Henrissat B."/>
            <person name="Kuo A."/>
            <person name="Liang C."/>
            <person name="Lipzen A."/>
            <person name="Lutzoni F."/>
            <person name="Magnuson J."/>
            <person name="Mondo S."/>
            <person name="Nolan M."/>
            <person name="Ohm R."/>
            <person name="Pangilinan J."/>
            <person name="Park H.-J."/>
            <person name="Ramirez L."/>
            <person name="Alfaro M."/>
            <person name="Sun H."/>
            <person name="Tritt A."/>
            <person name="Yoshinaga Y."/>
            <person name="Zwiers L.-H."/>
            <person name="Turgeon B."/>
            <person name="Goodwin S."/>
            <person name="Spatafora J."/>
            <person name="Crous P."/>
            <person name="Grigoriev I."/>
        </authorList>
    </citation>
    <scope>NUCLEOTIDE SEQUENCE</scope>
    <source>
        <strain evidence="2">HMLAC05119</strain>
    </source>
</reference>
<dbReference type="OrthoDB" id="5299849at2759"/>
<protein>
    <submittedName>
        <fullName evidence="2">Increased loss of mitochondrial DNA protein 1</fullName>
    </submittedName>
</protein>
<dbReference type="PANTHER" id="PTHR28029">
    <property type="entry name" value="PROTEIN ILM1"/>
    <property type="match status" value="1"/>
</dbReference>
<keyword evidence="1" id="KW-1133">Transmembrane helix</keyword>
<evidence type="ECO:0000313" key="2">
    <source>
        <dbReference type="EMBL" id="KAF1920013.1"/>
    </source>
</evidence>
<dbReference type="Pfam" id="PF10311">
    <property type="entry name" value="Ilm1"/>
    <property type="match status" value="1"/>
</dbReference>
<feature type="transmembrane region" description="Helical" evidence="1">
    <location>
        <begin position="52"/>
        <end position="71"/>
    </location>
</feature>
<evidence type="ECO:0000256" key="1">
    <source>
        <dbReference type="SAM" id="Phobius"/>
    </source>
</evidence>
<accession>A0A6A5QX50</accession>
<dbReference type="InterPro" id="IPR018815">
    <property type="entry name" value="Incr_loss_mito_DNA_1"/>
</dbReference>
<feature type="transmembrane region" description="Helical" evidence="1">
    <location>
        <begin position="92"/>
        <end position="109"/>
    </location>
</feature>
<organism evidence="2 3">
    <name type="scientific">Ampelomyces quisqualis</name>
    <name type="common">Powdery mildew agent</name>
    <dbReference type="NCBI Taxonomy" id="50730"/>
    <lineage>
        <taxon>Eukaryota</taxon>
        <taxon>Fungi</taxon>
        <taxon>Dikarya</taxon>
        <taxon>Ascomycota</taxon>
        <taxon>Pezizomycotina</taxon>
        <taxon>Dothideomycetes</taxon>
        <taxon>Pleosporomycetidae</taxon>
        <taxon>Pleosporales</taxon>
        <taxon>Pleosporineae</taxon>
        <taxon>Phaeosphaeriaceae</taxon>
        <taxon>Ampelomyces</taxon>
    </lineage>
</organism>
<name>A0A6A5QX50_AMPQU</name>
<proteinExistence type="predicted"/>
<feature type="transmembrane region" description="Helical" evidence="1">
    <location>
        <begin position="129"/>
        <end position="154"/>
    </location>
</feature>
<keyword evidence="3" id="KW-1185">Reference proteome</keyword>
<dbReference type="EMBL" id="ML979132">
    <property type="protein sequence ID" value="KAF1920013.1"/>
    <property type="molecule type" value="Genomic_DNA"/>
</dbReference>
<dbReference type="AlphaFoldDB" id="A0A6A5QX50"/>